<evidence type="ECO:0000313" key="9">
    <source>
        <dbReference type="Proteomes" id="UP001499863"/>
    </source>
</evidence>
<evidence type="ECO:0000313" key="8">
    <source>
        <dbReference type="EMBL" id="GAA1392418.1"/>
    </source>
</evidence>
<feature type="domain" description="Type II secretion system protein GspF" evidence="7">
    <location>
        <begin position="127"/>
        <end position="249"/>
    </location>
</feature>
<evidence type="ECO:0000259" key="7">
    <source>
        <dbReference type="Pfam" id="PF00482"/>
    </source>
</evidence>
<keyword evidence="2" id="KW-1003">Cell membrane</keyword>
<name>A0ABN1XXD4_9ACTN</name>
<dbReference type="PANTHER" id="PTHR35007">
    <property type="entry name" value="INTEGRAL MEMBRANE PROTEIN-RELATED"/>
    <property type="match status" value="1"/>
</dbReference>
<keyword evidence="4 6" id="KW-1133">Transmembrane helix</keyword>
<dbReference type="Proteomes" id="UP001499863">
    <property type="component" value="Unassembled WGS sequence"/>
</dbReference>
<comment type="subcellular location">
    <subcellularLocation>
        <location evidence="1">Cell membrane</location>
        <topology evidence="1">Multi-pass membrane protein</topology>
    </subcellularLocation>
</comment>
<evidence type="ECO:0000256" key="4">
    <source>
        <dbReference type="ARBA" id="ARBA00022989"/>
    </source>
</evidence>
<feature type="transmembrane region" description="Helical" evidence="6">
    <location>
        <begin position="229"/>
        <end position="254"/>
    </location>
</feature>
<dbReference type="Pfam" id="PF00482">
    <property type="entry name" value="T2SSF"/>
    <property type="match status" value="1"/>
</dbReference>
<dbReference type="RefSeq" id="WP_344332926.1">
    <property type="nucleotide sequence ID" value="NZ_BAAAKJ010000123.1"/>
</dbReference>
<keyword evidence="3 6" id="KW-0812">Transmembrane</keyword>
<keyword evidence="9" id="KW-1185">Reference proteome</keyword>
<evidence type="ECO:0000256" key="5">
    <source>
        <dbReference type="ARBA" id="ARBA00023136"/>
    </source>
</evidence>
<feature type="transmembrane region" description="Helical" evidence="6">
    <location>
        <begin position="66"/>
        <end position="94"/>
    </location>
</feature>
<sequence>MTWSEASAGLGALLVAAAGGQARHGWRARRRAEVLLGTGDQVRLWPADRWPAARGSPVLPGWVRRAATAVAAGLGAAAFLGGPGGLLVGGLLAVGLHRWMPRARSPAERRAVLEEERLVRQLPLTAELLAACLASAASPAAAVAAVGASVDAPMGPRLLSTAAELALGSPPEDCWRRLGEEHPPLAPLARCLVRTSLSGAPASAALSGLASGRRAEAVRMAHTRVRRAGVLATAPLGLCFLPAFVLVGVAPVVMGLTSRFSHAM</sequence>
<reference evidence="8 9" key="1">
    <citation type="journal article" date="2019" name="Int. J. Syst. Evol. Microbiol.">
        <title>The Global Catalogue of Microorganisms (GCM) 10K type strain sequencing project: providing services to taxonomists for standard genome sequencing and annotation.</title>
        <authorList>
            <consortium name="The Broad Institute Genomics Platform"/>
            <consortium name="The Broad Institute Genome Sequencing Center for Infectious Disease"/>
            <person name="Wu L."/>
            <person name="Ma J."/>
        </authorList>
    </citation>
    <scope>NUCLEOTIDE SEQUENCE [LARGE SCALE GENOMIC DNA]</scope>
    <source>
        <strain evidence="8 9">JCM 12393</strain>
    </source>
</reference>
<dbReference type="InterPro" id="IPR018076">
    <property type="entry name" value="T2SS_GspF_dom"/>
</dbReference>
<evidence type="ECO:0000256" key="3">
    <source>
        <dbReference type="ARBA" id="ARBA00022692"/>
    </source>
</evidence>
<organism evidence="8 9">
    <name type="scientific">Kitasatospora putterlickiae</name>
    <dbReference type="NCBI Taxonomy" id="221725"/>
    <lineage>
        <taxon>Bacteria</taxon>
        <taxon>Bacillati</taxon>
        <taxon>Actinomycetota</taxon>
        <taxon>Actinomycetes</taxon>
        <taxon>Kitasatosporales</taxon>
        <taxon>Streptomycetaceae</taxon>
        <taxon>Kitasatospora</taxon>
    </lineage>
</organism>
<proteinExistence type="predicted"/>
<accession>A0ABN1XXD4</accession>
<gene>
    <name evidence="8" type="ORF">GCM10009639_23970</name>
</gene>
<evidence type="ECO:0000256" key="2">
    <source>
        <dbReference type="ARBA" id="ARBA00022475"/>
    </source>
</evidence>
<evidence type="ECO:0000256" key="6">
    <source>
        <dbReference type="SAM" id="Phobius"/>
    </source>
</evidence>
<comment type="caution">
    <text evidence="8">The sequence shown here is derived from an EMBL/GenBank/DDBJ whole genome shotgun (WGS) entry which is preliminary data.</text>
</comment>
<evidence type="ECO:0000256" key="1">
    <source>
        <dbReference type="ARBA" id="ARBA00004651"/>
    </source>
</evidence>
<keyword evidence="5 6" id="KW-0472">Membrane</keyword>
<dbReference type="EMBL" id="BAAAKJ010000123">
    <property type="protein sequence ID" value="GAA1392418.1"/>
    <property type="molecule type" value="Genomic_DNA"/>
</dbReference>
<dbReference type="PANTHER" id="PTHR35007:SF3">
    <property type="entry name" value="POSSIBLE CONSERVED ALANINE RICH MEMBRANE PROTEIN"/>
    <property type="match status" value="1"/>
</dbReference>
<protein>
    <recommendedName>
        <fullName evidence="7">Type II secretion system protein GspF domain-containing protein</fullName>
    </recommendedName>
</protein>